<feature type="domain" description="Aminoglycoside phosphotransferase" evidence="1">
    <location>
        <begin position="33"/>
        <end position="279"/>
    </location>
</feature>
<reference evidence="2 3" key="1">
    <citation type="submission" date="2018-06" db="EMBL/GenBank/DDBJ databases">
        <authorList>
            <consortium name="Pathogen Informatics"/>
            <person name="Doyle S."/>
        </authorList>
    </citation>
    <scope>NUCLEOTIDE SEQUENCE [LARGE SCALE GENOMIC DNA]</scope>
    <source>
        <strain evidence="2 3">NCTC10821</strain>
    </source>
</reference>
<accession>A0A378TBZ2</accession>
<keyword evidence="2" id="KW-0808">Transferase</keyword>
<dbReference type="PANTHER" id="PTHR21310:SF40">
    <property type="entry name" value="AMINOGLYCOSIDE PHOSPHOTRANSFERASE DOMAIN-CONTAINING PROTEIN-RELATED"/>
    <property type="match status" value="1"/>
</dbReference>
<dbReference type="InterPro" id="IPR041726">
    <property type="entry name" value="ACAD10_11_N"/>
</dbReference>
<protein>
    <submittedName>
        <fullName evidence="2">Aminoglycoside phosphotransferase</fullName>
    </submittedName>
</protein>
<evidence type="ECO:0000313" key="2">
    <source>
        <dbReference type="EMBL" id="STZ57405.1"/>
    </source>
</evidence>
<dbReference type="Gene3D" id="3.30.200.20">
    <property type="entry name" value="Phosphorylase Kinase, domain 1"/>
    <property type="match status" value="1"/>
</dbReference>
<keyword evidence="3" id="KW-1185">Reference proteome</keyword>
<dbReference type="Gene3D" id="3.90.1200.10">
    <property type="match status" value="1"/>
</dbReference>
<dbReference type="InterPro" id="IPR002575">
    <property type="entry name" value="Aminoglycoside_PTrfase"/>
</dbReference>
<dbReference type="PANTHER" id="PTHR21310">
    <property type="entry name" value="AMINOGLYCOSIDE PHOSPHOTRANSFERASE-RELATED-RELATED"/>
    <property type="match status" value="1"/>
</dbReference>
<evidence type="ECO:0000259" key="1">
    <source>
        <dbReference type="Pfam" id="PF01636"/>
    </source>
</evidence>
<dbReference type="GO" id="GO:0016740">
    <property type="term" value="F:transferase activity"/>
    <property type="evidence" value="ECO:0007669"/>
    <property type="project" value="UniProtKB-KW"/>
</dbReference>
<dbReference type="AlphaFoldDB" id="A0A378TBZ2"/>
<dbReference type="InterPro" id="IPR051678">
    <property type="entry name" value="AGP_Transferase"/>
</dbReference>
<dbReference type="SUPFAM" id="SSF56112">
    <property type="entry name" value="Protein kinase-like (PK-like)"/>
    <property type="match status" value="1"/>
</dbReference>
<dbReference type="Pfam" id="PF01636">
    <property type="entry name" value="APH"/>
    <property type="match status" value="1"/>
</dbReference>
<dbReference type="RefSeq" id="WP_115277637.1">
    <property type="nucleotide sequence ID" value="NZ_AP022600.1"/>
</dbReference>
<dbReference type="OrthoDB" id="3806873at2"/>
<dbReference type="EMBL" id="UGQT01000001">
    <property type="protein sequence ID" value="STZ57405.1"/>
    <property type="molecule type" value="Genomic_DNA"/>
</dbReference>
<sequence>MTQTSSDTLTDREVDALDNWVRAQCIGSGVTGVEPLTGGTQNIVVRLTIDDRSLVLRRPPLHPRPNSNRTMQREIAVLSTLAGSDVPHPRLIRSCEDLDVLGVVFYLMEDVDGFNPGAEVAPAYSRDAGMRHRVGLNYAGALARLGRARWRDLPLQALKRPGSFLSRQVPGFLKLLDGYRALGGYSPESLPAVGELAQWLTDHRPPDGEPGIMHGDAHLNNVLLRREVPEVAAFVDWEMCTIGDPLLDLGWVLVCWPHDPDPINAGSELAALGGLPDRAELVEAYRGAGGREPAHLHWYIAMACFKLAIVIEGTYARYLAGMAHREAGERLHDNAANLIRLGGQVATGDHPFR</sequence>
<dbReference type="CDD" id="cd05154">
    <property type="entry name" value="ACAD10_11_N-like"/>
    <property type="match status" value="1"/>
</dbReference>
<gene>
    <name evidence="2" type="ORF">NCTC10821_00905</name>
</gene>
<dbReference type="Proteomes" id="UP000254978">
    <property type="component" value="Unassembled WGS sequence"/>
</dbReference>
<name>A0A378TBZ2_9MYCO</name>
<proteinExistence type="predicted"/>
<organism evidence="2 3">
    <name type="scientific">Mycolicibacterium tokaiense</name>
    <dbReference type="NCBI Taxonomy" id="39695"/>
    <lineage>
        <taxon>Bacteria</taxon>
        <taxon>Bacillati</taxon>
        <taxon>Actinomycetota</taxon>
        <taxon>Actinomycetes</taxon>
        <taxon>Mycobacteriales</taxon>
        <taxon>Mycobacteriaceae</taxon>
        <taxon>Mycolicibacterium</taxon>
    </lineage>
</organism>
<evidence type="ECO:0000313" key="3">
    <source>
        <dbReference type="Proteomes" id="UP000254978"/>
    </source>
</evidence>
<dbReference type="InterPro" id="IPR011009">
    <property type="entry name" value="Kinase-like_dom_sf"/>
</dbReference>